<dbReference type="InterPro" id="IPR050900">
    <property type="entry name" value="Transposase_IS3/IS150/IS904"/>
</dbReference>
<feature type="domain" description="Integrase catalytic" evidence="1">
    <location>
        <begin position="15"/>
        <end position="69"/>
    </location>
</feature>
<dbReference type="GO" id="GO:0003676">
    <property type="term" value="F:nucleic acid binding"/>
    <property type="evidence" value="ECO:0007669"/>
    <property type="project" value="InterPro"/>
</dbReference>
<accession>A0A7C5HQW4</accession>
<organism evidence="2">
    <name type="scientific">Chlorobaculum parvum</name>
    <dbReference type="NCBI Taxonomy" id="274539"/>
    <lineage>
        <taxon>Bacteria</taxon>
        <taxon>Pseudomonadati</taxon>
        <taxon>Chlorobiota</taxon>
        <taxon>Chlorobiia</taxon>
        <taxon>Chlorobiales</taxon>
        <taxon>Chlorobiaceae</taxon>
        <taxon>Chlorobaculum</taxon>
    </lineage>
</organism>
<dbReference type="InterPro" id="IPR036397">
    <property type="entry name" value="RNaseH_sf"/>
</dbReference>
<dbReference type="EMBL" id="DRSQ01000071">
    <property type="protein sequence ID" value="HHE31686.1"/>
    <property type="molecule type" value="Genomic_DNA"/>
</dbReference>
<comment type="caution">
    <text evidence="2">The sequence shown here is derived from an EMBL/GenBank/DDBJ whole genome shotgun (WGS) entry which is preliminary data.</text>
</comment>
<dbReference type="PANTHER" id="PTHR46889:SF4">
    <property type="entry name" value="TRANSPOSASE INSO FOR INSERTION SEQUENCE ELEMENT IS911B-RELATED"/>
    <property type="match status" value="1"/>
</dbReference>
<dbReference type="Proteomes" id="UP000886058">
    <property type="component" value="Unassembled WGS sequence"/>
</dbReference>
<evidence type="ECO:0000313" key="2">
    <source>
        <dbReference type="EMBL" id="HHE31686.1"/>
    </source>
</evidence>
<evidence type="ECO:0000259" key="1">
    <source>
        <dbReference type="Pfam" id="PF13333"/>
    </source>
</evidence>
<sequence length="78" mass="9220">SMSGKGNCYDNAVTETVFKTLKTEWMYGKRYRNQQELRQGLFDYIEVFYNRKRLHSTLGYTTPATFLQQYQQSISMAS</sequence>
<dbReference type="InterPro" id="IPR012337">
    <property type="entry name" value="RNaseH-like_sf"/>
</dbReference>
<name>A0A7C5HQW4_9CHLB</name>
<gene>
    <name evidence="2" type="ORF">ENL07_03395</name>
</gene>
<dbReference type="AlphaFoldDB" id="A0A7C5HQW4"/>
<reference evidence="2" key="1">
    <citation type="journal article" date="2020" name="mSystems">
        <title>Genome- and Community-Level Interaction Insights into Carbon Utilization and Element Cycling Functions of Hydrothermarchaeota in Hydrothermal Sediment.</title>
        <authorList>
            <person name="Zhou Z."/>
            <person name="Liu Y."/>
            <person name="Xu W."/>
            <person name="Pan J."/>
            <person name="Luo Z.H."/>
            <person name="Li M."/>
        </authorList>
    </citation>
    <scope>NUCLEOTIDE SEQUENCE [LARGE SCALE GENOMIC DNA]</scope>
    <source>
        <strain evidence="2">HyVt-633</strain>
    </source>
</reference>
<dbReference type="InterPro" id="IPR001584">
    <property type="entry name" value="Integrase_cat-core"/>
</dbReference>
<dbReference type="SUPFAM" id="SSF53098">
    <property type="entry name" value="Ribonuclease H-like"/>
    <property type="match status" value="1"/>
</dbReference>
<dbReference type="GO" id="GO:0015074">
    <property type="term" value="P:DNA integration"/>
    <property type="evidence" value="ECO:0007669"/>
    <property type="project" value="InterPro"/>
</dbReference>
<dbReference type="PANTHER" id="PTHR46889">
    <property type="entry name" value="TRANSPOSASE INSF FOR INSERTION SEQUENCE IS3B-RELATED"/>
    <property type="match status" value="1"/>
</dbReference>
<dbReference type="Pfam" id="PF13333">
    <property type="entry name" value="rve_2"/>
    <property type="match status" value="1"/>
</dbReference>
<dbReference type="Gene3D" id="3.30.420.10">
    <property type="entry name" value="Ribonuclease H-like superfamily/Ribonuclease H"/>
    <property type="match status" value="1"/>
</dbReference>
<protein>
    <submittedName>
        <fullName evidence="2">IS3 family transposase</fullName>
    </submittedName>
</protein>
<feature type="non-terminal residue" evidence="2">
    <location>
        <position position="1"/>
    </location>
</feature>
<proteinExistence type="predicted"/>